<accession>A0A319CTJ2</accession>
<dbReference type="InterPro" id="IPR050327">
    <property type="entry name" value="Proton-linked_MCT"/>
</dbReference>
<evidence type="ECO:0000313" key="6">
    <source>
        <dbReference type="EMBL" id="PYH88030.1"/>
    </source>
</evidence>
<evidence type="ECO:0000256" key="1">
    <source>
        <dbReference type="ARBA" id="ARBA00004141"/>
    </source>
</evidence>
<feature type="domain" description="Major facilitator superfamily (MFS) profile" evidence="5">
    <location>
        <begin position="53"/>
        <end position="436"/>
    </location>
</feature>
<feature type="region of interest" description="Disordered" evidence="3">
    <location>
        <begin position="1"/>
        <end position="33"/>
    </location>
</feature>
<evidence type="ECO:0000256" key="3">
    <source>
        <dbReference type="SAM" id="MobiDB-lite"/>
    </source>
</evidence>
<dbReference type="PANTHER" id="PTHR11360:SF234">
    <property type="entry name" value="MFS-TYPE TRANSPORTER DBAD-RELATED"/>
    <property type="match status" value="1"/>
</dbReference>
<proteinExistence type="inferred from homology"/>
<keyword evidence="4" id="KW-0812">Transmembrane</keyword>
<keyword evidence="4" id="KW-0472">Membrane</keyword>
<feature type="transmembrane region" description="Helical" evidence="4">
    <location>
        <begin position="148"/>
        <end position="174"/>
    </location>
</feature>
<feature type="transmembrane region" description="Helical" evidence="4">
    <location>
        <begin position="212"/>
        <end position="233"/>
    </location>
</feature>
<feature type="transmembrane region" description="Helical" evidence="4">
    <location>
        <begin position="320"/>
        <end position="340"/>
    </location>
</feature>
<dbReference type="EMBL" id="KZ826136">
    <property type="protein sequence ID" value="PYH88030.1"/>
    <property type="molecule type" value="Genomic_DNA"/>
</dbReference>
<feature type="transmembrane region" description="Helical" evidence="4">
    <location>
        <begin position="346"/>
        <end position="363"/>
    </location>
</feature>
<feature type="transmembrane region" description="Helical" evidence="4">
    <location>
        <begin position="375"/>
        <end position="396"/>
    </location>
</feature>
<dbReference type="PROSITE" id="PS50850">
    <property type="entry name" value="MFS"/>
    <property type="match status" value="1"/>
</dbReference>
<feature type="transmembrane region" description="Helical" evidence="4">
    <location>
        <begin position="93"/>
        <end position="116"/>
    </location>
</feature>
<keyword evidence="7" id="KW-1185">Reference proteome</keyword>
<dbReference type="GO" id="GO:0022857">
    <property type="term" value="F:transmembrane transporter activity"/>
    <property type="evidence" value="ECO:0007669"/>
    <property type="project" value="InterPro"/>
</dbReference>
<dbReference type="Proteomes" id="UP000247810">
    <property type="component" value="Unassembled WGS sequence"/>
</dbReference>
<dbReference type="GO" id="GO:0016020">
    <property type="term" value="C:membrane"/>
    <property type="evidence" value="ECO:0007669"/>
    <property type="project" value="UniProtKB-SubCell"/>
</dbReference>
<dbReference type="VEuPathDB" id="FungiDB:BO71DRAFT_489093"/>
<evidence type="ECO:0000256" key="4">
    <source>
        <dbReference type="SAM" id="Phobius"/>
    </source>
</evidence>
<dbReference type="InterPro" id="IPR036259">
    <property type="entry name" value="MFS_trans_sf"/>
</dbReference>
<feature type="transmembrane region" description="Helical" evidence="4">
    <location>
        <begin position="254"/>
        <end position="276"/>
    </location>
</feature>
<keyword evidence="4" id="KW-1133">Transmembrane helix</keyword>
<dbReference type="AlphaFoldDB" id="A0A319CTJ2"/>
<dbReference type="InterPro" id="IPR020846">
    <property type="entry name" value="MFS_dom"/>
</dbReference>
<dbReference type="PANTHER" id="PTHR11360">
    <property type="entry name" value="MONOCARBOXYLATE TRANSPORTER"/>
    <property type="match status" value="1"/>
</dbReference>
<comment type="subcellular location">
    <subcellularLocation>
        <location evidence="1">Membrane</location>
        <topology evidence="1">Multi-pass membrane protein</topology>
    </subcellularLocation>
</comment>
<reference evidence="6 7" key="1">
    <citation type="submission" date="2018-02" db="EMBL/GenBank/DDBJ databases">
        <title>The genomes of Aspergillus section Nigri reveals drivers in fungal speciation.</title>
        <authorList>
            <consortium name="DOE Joint Genome Institute"/>
            <person name="Vesth T.C."/>
            <person name="Nybo J."/>
            <person name="Theobald S."/>
            <person name="Brandl J."/>
            <person name="Frisvad J.C."/>
            <person name="Nielsen K.F."/>
            <person name="Lyhne E.K."/>
            <person name="Kogle M.E."/>
            <person name="Kuo A."/>
            <person name="Riley R."/>
            <person name="Clum A."/>
            <person name="Nolan M."/>
            <person name="Lipzen A."/>
            <person name="Salamov A."/>
            <person name="Henrissat B."/>
            <person name="Wiebenga A."/>
            <person name="De vries R.P."/>
            <person name="Grigoriev I.V."/>
            <person name="Mortensen U.H."/>
            <person name="Andersen M.R."/>
            <person name="Baker S.E."/>
        </authorList>
    </citation>
    <scope>NUCLEOTIDE SEQUENCE [LARGE SCALE GENOMIC DNA]</scope>
    <source>
        <strain evidence="6 7">CBS 707.79</strain>
    </source>
</reference>
<feature type="transmembrane region" description="Helical" evidence="4">
    <location>
        <begin position="416"/>
        <end position="435"/>
    </location>
</feature>
<feature type="compositionally biased region" description="Basic and acidic residues" evidence="3">
    <location>
        <begin position="1"/>
        <end position="10"/>
    </location>
</feature>
<feature type="transmembrane region" description="Helical" evidence="4">
    <location>
        <begin position="181"/>
        <end position="200"/>
    </location>
</feature>
<feature type="transmembrane region" description="Helical" evidence="4">
    <location>
        <begin position="291"/>
        <end position="308"/>
    </location>
</feature>
<feature type="transmembrane region" description="Helical" evidence="4">
    <location>
        <begin position="60"/>
        <end position="81"/>
    </location>
</feature>
<organism evidence="6 7">
    <name type="scientific">Aspergillus ellipticus CBS 707.79</name>
    <dbReference type="NCBI Taxonomy" id="1448320"/>
    <lineage>
        <taxon>Eukaryota</taxon>
        <taxon>Fungi</taxon>
        <taxon>Dikarya</taxon>
        <taxon>Ascomycota</taxon>
        <taxon>Pezizomycotina</taxon>
        <taxon>Eurotiomycetes</taxon>
        <taxon>Eurotiomycetidae</taxon>
        <taxon>Eurotiales</taxon>
        <taxon>Aspergillaceae</taxon>
        <taxon>Aspergillus</taxon>
        <taxon>Aspergillus subgen. Circumdati</taxon>
    </lineage>
</organism>
<dbReference type="Pfam" id="PF07690">
    <property type="entry name" value="MFS_1"/>
    <property type="match status" value="1"/>
</dbReference>
<dbReference type="OrthoDB" id="6509908at2759"/>
<feature type="transmembrane region" description="Helical" evidence="4">
    <location>
        <begin position="123"/>
        <end position="142"/>
    </location>
</feature>
<dbReference type="InterPro" id="IPR011701">
    <property type="entry name" value="MFS"/>
</dbReference>
<sequence length="445" mass="47613">MAAPSDKESSSPRSPPSPFAGPESDSSDAEKQSIAQATLSLAPPPPPNGGTVAWLQVAGAFFLFFNSWGVVNTFGVFQSYYEDTLLSSYSASAISWIGTIQGFLLFLAGVVVGPIFDKGYLKSLIAIGTFLVVFGLMMTSLAKEYYQFFLAHGVAVGIGCAFLFLPSIAIVATYFTTRRALATGITASGGSIGSVIYPIMFHKLIDRVGFGWTTRIIGFVALAGLIFSFVVMKRRLPPPQQARSLLDLSAFRELPFNLFSLGLFLAFVGLYFPFFYLPTYFTSYLHAGDNISFYIIAILNAASAFGRITPGLVADRLGSLNTIIPLAFIATILAFAWIAILDNAGAIVFAVIYGYASGAIVSLPPTIITRLTPDLSIVGTRMGMCFTFAGLGLLIGNPIAGTLLDLEDAVFWKAQVFAAVMVAAGAVSFVALRLLKLRDGEGWKI</sequence>
<evidence type="ECO:0000313" key="7">
    <source>
        <dbReference type="Proteomes" id="UP000247810"/>
    </source>
</evidence>
<evidence type="ECO:0000256" key="2">
    <source>
        <dbReference type="ARBA" id="ARBA00006727"/>
    </source>
</evidence>
<evidence type="ECO:0000259" key="5">
    <source>
        <dbReference type="PROSITE" id="PS50850"/>
    </source>
</evidence>
<comment type="similarity">
    <text evidence="2">Belongs to the major facilitator superfamily. Monocarboxylate porter (TC 2.A.1.13) family.</text>
</comment>
<name>A0A319CTJ2_9EURO</name>
<gene>
    <name evidence="6" type="ORF">BO71DRAFT_489093</name>
</gene>
<protein>
    <submittedName>
        <fullName evidence="6">MFS general substrate transporter</fullName>
    </submittedName>
</protein>
<dbReference type="Gene3D" id="1.20.1250.20">
    <property type="entry name" value="MFS general substrate transporter like domains"/>
    <property type="match status" value="2"/>
</dbReference>
<dbReference type="SUPFAM" id="SSF103473">
    <property type="entry name" value="MFS general substrate transporter"/>
    <property type="match status" value="1"/>
</dbReference>